<sequence>MVERFHRKSKSVLAAQANPDWKESLYVVLLGCKFALKADLQSTQAELTFGRSLRLPGEMVALIPPTDLIHGDYASRLVHRMRQLNIEPPRQQTPLAYLSPRLSESSHVFLGSEVCAPPQLQYSSSHKILRRLDKAYVTERNGKREAFRINRLKPAHMEKTVSPAYSSSPNLKPATPVPTSAAHYNPEEPRNTLSAGT</sequence>
<dbReference type="PANTHER" id="PTHR38681">
    <property type="entry name" value="RETROVIRUS-RELATED POL POLYPROTEIN FROM TRANSPOSON 412-LIKE PROTEIN-RELATED"/>
    <property type="match status" value="1"/>
</dbReference>
<reference evidence="4" key="1">
    <citation type="submission" date="2016-06" db="UniProtKB">
        <authorList>
            <consortium name="WormBaseParasite"/>
        </authorList>
    </citation>
    <scope>IDENTIFICATION</scope>
</reference>
<keyword evidence="3" id="KW-1185">Reference proteome</keyword>
<dbReference type="PANTHER" id="PTHR38681:SF1">
    <property type="entry name" value="RETROVIRUS-RELATED POL POLYPROTEIN FROM TRANSPOSON 412-LIKE PROTEIN"/>
    <property type="match status" value="1"/>
</dbReference>
<evidence type="ECO:0000313" key="4">
    <source>
        <dbReference type="WBParaSite" id="ECPE_0000081901-mRNA-1"/>
    </source>
</evidence>
<evidence type="ECO:0000313" key="2">
    <source>
        <dbReference type="EMBL" id="VDP29453.1"/>
    </source>
</evidence>
<organism evidence="4">
    <name type="scientific">Echinostoma caproni</name>
    <dbReference type="NCBI Taxonomy" id="27848"/>
    <lineage>
        <taxon>Eukaryota</taxon>
        <taxon>Metazoa</taxon>
        <taxon>Spiralia</taxon>
        <taxon>Lophotrochozoa</taxon>
        <taxon>Platyhelminthes</taxon>
        <taxon>Trematoda</taxon>
        <taxon>Digenea</taxon>
        <taxon>Plagiorchiida</taxon>
        <taxon>Echinostomata</taxon>
        <taxon>Echinostomatoidea</taxon>
        <taxon>Echinostomatidae</taxon>
        <taxon>Echinostoma</taxon>
    </lineage>
</organism>
<dbReference type="AlphaFoldDB" id="A0A183A1I4"/>
<dbReference type="OrthoDB" id="422540at2759"/>
<name>A0A183A1I4_9TREM</name>
<feature type="region of interest" description="Disordered" evidence="1">
    <location>
        <begin position="159"/>
        <end position="197"/>
    </location>
</feature>
<dbReference type="WBParaSite" id="ECPE_0000081901-mRNA-1">
    <property type="protein sequence ID" value="ECPE_0000081901-mRNA-1"/>
    <property type="gene ID" value="ECPE_0000081901"/>
</dbReference>
<dbReference type="Proteomes" id="UP000272942">
    <property type="component" value="Unassembled WGS sequence"/>
</dbReference>
<protein>
    <submittedName>
        <fullName evidence="2 4">Uncharacterized protein</fullName>
    </submittedName>
</protein>
<gene>
    <name evidence="2" type="ORF">ECPE_LOCUS819</name>
</gene>
<evidence type="ECO:0000256" key="1">
    <source>
        <dbReference type="SAM" id="MobiDB-lite"/>
    </source>
</evidence>
<reference evidence="2 3" key="2">
    <citation type="submission" date="2018-11" db="EMBL/GenBank/DDBJ databases">
        <authorList>
            <consortium name="Pathogen Informatics"/>
        </authorList>
    </citation>
    <scope>NUCLEOTIDE SEQUENCE [LARGE SCALE GENOMIC DNA]</scope>
    <source>
        <strain evidence="2 3">Egypt</strain>
    </source>
</reference>
<dbReference type="EMBL" id="UZAN01003429">
    <property type="protein sequence ID" value="VDP29453.1"/>
    <property type="molecule type" value="Genomic_DNA"/>
</dbReference>
<accession>A0A183A1I4</accession>
<evidence type="ECO:0000313" key="3">
    <source>
        <dbReference type="Proteomes" id="UP000272942"/>
    </source>
</evidence>
<proteinExistence type="predicted"/>